<dbReference type="EMBL" id="JAMZIH010002552">
    <property type="protein sequence ID" value="KAJ1677376.1"/>
    <property type="molecule type" value="Genomic_DNA"/>
</dbReference>
<dbReference type="Proteomes" id="UP001145114">
    <property type="component" value="Unassembled WGS sequence"/>
</dbReference>
<proteinExistence type="predicted"/>
<evidence type="ECO:0000313" key="2">
    <source>
        <dbReference type="Proteomes" id="UP001145114"/>
    </source>
</evidence>
<name>A0ACC1HM36_9FUNG</name>
<sequence>MALARVINKRHITHAILNRYVRVPKFTIPADLLNDLKAISAAPNPLVPLFELVLTDRNVGVLLEASGIDSAELLSNILRQTSTLSFLYDHDSLAPGESKYIKDEYIKLALAQRPRSSRSQVHGKAITDIITSLKDSRLLNPVISCHVNTTRAILVSAIHTMLFEGQIDQLPTHILILNLRKCYKSKSTDRCQRSFKPIYDFIRAKPSTVLFIKEFEKLLTVLDLDKECIARQIKFDIEFGALNCIGFMKFSSKEDGDMLIQKQRRRKVYKHYYVDAANLLTSFSSFKYGAIGNYV</sequence>
<comment type="caution">
    <text evidence="1">The sequence shown here is derived from an EMBL/GenBank/DDBJ whole genome shotgun (WGS) entry which is preliminary data.</text>
</comment>
<protein>
    <submittedName>
        <fullName evidence="1">Uncharacterized protein</fullName>
    </submittedName>
</protein>
<gene>
    <name evidence="1" type="ORF">EV182_006307</name>
</gene>
<evidence type="ECO:0000313" key="1">
    <source>
        <dbReference type="EMBL" id="KAJ1677376.1"/>
    </source>
</evidence>
<reference evidence="1" key="1">
    <citation type="submission" date="2022-06" db="EMBL/GenBank/DDBJ databases">
        <title>Phylogenomic reconstructions and comparative analyses of Kickxellomycotina fungi.</title>
        <authorList>
            <person name="Reynolds N.K."/>
            <person name="Stajich J.E."/>
            <person name="Barry K."/>
            <person name="Grigoriev I.V."/>
            <person name="Crous P."/>
            <person name="Smith M.E."/>
        </authorList>
    </citation>
    <scope>NUCLEOTIDE SEQUENCE</scope>
    <source>
        <strain evidence="1">RSA 2271</strain>
    </source>
</reference>
<keyword evidence="2" id="KW-1185">Reference proteome</keyword>
<organism evidence="1 2">
    <name type="scientific">Spiromyces aspiralis</name>
    <dbReference type="NCBI Taxonomy" id="68401"/>
    <lineage>
        <taxon>Eukaryota</taxon>
        <taxon>Fungi</taxon>
        <taxon>Fungi incertae sedis</taxon>
        <taxon>Zoopagomycota</taxon>
        <taxon>Kickxellomycotina</taxon>
        <taxon>Kickxellomycetes</taxon>
        <taxon>Kickxellales</taxon>
        <taxon>Kickxellaceae</taxon>
        <taxon>Spiromyces</taxon>
    </lineage>
</organism>
<accession>A0ACC1HM36</accession>